<protein>
    <recommendedName>
        <fullName evidence="9">TonB-dependent receptor</fullName>
    </recommendedName>
</protein>
<feature type="domain" description="TonB-dependent receptor-like beta-barrel" evidence="5">
    <location>
        <begin position="622"/>
        <end position="1049"/>
    </location>
</feature>
<dbReference type="PANTHER" id="PTHR40980:SF4">
    <property type="entry name" value="TONB-DEPENDENT RECEPTOR-LIKE BETA-BARREL DOMAIN-CONTAINING PROTEIN"/>
    <property type="match status" value="1"/>
</dbReference>
<dbReference type="PANTHER" id="PTHR40980">
    <property type="entry name" value="PLUG DOMAIN-CONTAINING PROTEIN"/>
    <property type="match status" value="1"/>
</dbReference>
<dbReference type="SUPFAM" id="SSF56935">
    <property type="entry name" value="Porins"/>
    <property type="match status" value="1"/>
</dbReference>
<name>A0ABQ1LDY8_9BACT</name>
<dbReference type="RefSeq" id="WP_188460304.1">
    <property type="nucleotide sequence ID" value="NZ_BAABHU010000002.1"/>
</dbReference>
<evidence type="ECO:0000256" key="1">
    <source>
        <dbReference type="ARBA" id="ARBA00004442"/>
    </source>
</evidence>
<proteinExistence type="inferred from homology"/>
<dbReference type="EMBL" id="BMEC01000002">
    <property type="protein sequence ID" value="GGC23260.1"/>
    <property type="molecule type" value="Genomic_DNA"/>
</dbReference>
<dbReference type="InterPro" id="IPR037066">
    <property type="entry name" value="Plug_dom_sf"/>
</dbReference>
<evidence type="ECO:0000256" key="3">
    <source>
        <dbReference type="ARBA" id="ARBA00023237"/>
    </source>
</evidence>
<keyword evidence="4" id="KW-0798">TonB box</keyword>
<dbReference type="Proteomes" id="UP000636010">
    <property type="component" value="Unassembled WGS sequence"/>
</dbReference>
<dbReference type="Pfam" id="PF00593">
    <property type="entry name" value="TonB_dep_Rec_b-barrel"/>
    <property type="match status" value="1"/>
</dbReference>
<keyword evidence="3" id="KW-0998">Cell outer membrane</keyword>
<dbReference type="Gene3D" id="2.170.130.10">
    <property type="entry name" value="TonB-dependent receptor, plug domain"/>
    <property type="match status" value="1"/>
</dbReference>
<dbReference type="InterPro" id="IPR036942">
    <property type="entry name" value="Beta-barrel_TonB_sf"/>
</dbReference>
<sequence length="1112" mass="124852">MHLHLLFKYSFIIGLILALIFAGNYQAYGSNAVTSLNNSLSFGILDTKVNISCQSCSMEEVLRQLEEASSTKFIYSQNDIRGIKFESLSYSGRALGSLLNELLSPYDLTYKVMNDRVIIKKEKQKGTGTIKGKVYDQKDENEVLPGASIRIEGTTKGTVTNVNGLFEIENLPEGTYTLIVSFVGYATQQVEGIKVIEGNETVVNVPLGTSTTELSEVVVKADIPVQYAPIRNSTEISLLSSMKADIGVVTGISNQQISRSLDRDAADVVKRVPGITILNNFVLIRGLSQRYTMTYINGMLAPSTEEDQRAFSFNLLPSGLIDNIMVYKSPSPELPAGFAGGIVKISTKQPNVARRLQLSISGQYREGTTFNSGYTNSGASQGDWLGLGLEDRKYADNLYTPTYKFPDRQFSPAALSEVTLNFPKPYDLQPLSKNISPDLRARLNYYDSWKLGGQTRINNLTSIGYTGQTRFITGETNGDIVPQATAEQALEEVPSIQATDSLYAKNVRISVLQSLNLNLNDNHSIGFTAFYNRSVDDETNIRDEKVFSSNNSFLTDRVVNYEYSVQDLLSAQLSGTHTLGIHQVDWRGGYNFSSKQAPDIQSHRFNAIDSSRTTGIYQIRGNADRVLRRGSFFTDEKGYTTGIDYSVRPIPNLKLKAGGMYQTTDRTFESWYYGLDHTTSATSYSFGQTPTPWYNLSTLLSDSLVLTADGSEGYYLFRDVTEGLFSVENGYYAGYTGAEWKILNDRLQLNAGIRYESYTRQLFDQYDNKLFTSGGYDYNKPLTGGGYAPIGDTITGPTFAYWLPSASINWSFSDKMKITTSYGKTIDRPAYRETTPYDYYDFENNIIRAGDASLLDATIQNYDLRWEYYPKEGEFIALGAFYKDMENVIESIDVTNISAQSGYRRFDFINSPGATIKGLEVEVRKNLSFIPWRPLQYFSVIANYALMQNRVEFFEVENEENARTFVPEGARFRPFVGAVPYVLNANLYFNQPEWGTTFSVLVNSIGQKLVATSAPRLAPIYELGRTTLDLVWNQRLNNWLSLKLGVQNLTDASITQYRDTNLDGQFDEGKIQEVRFKYFKDGDNDGVRYGYDYKTRSYRTGAYYSVGLTMEF</sequence>
<evidence type="ECO:0000256" key="4">
    <source>
        <dbReference type="RuleBase" id="RU003357"/>
    </source>
</evidence>
<keyword evidence="2 4" id="KW-0472">Membrane</keyword>
<evidence type="ECO:0000259" key="6">
    <source>
        <dbReference type="Pfam" id="PF07715"/>
    </source>
</evidence>
<dbReference type="InterPro" id="IPR000531">
    <property type="entry name" value="Beta-barrel_TonB"/>
</dbReference>
<organism evidence="7 8">
    <name type="scientific">Marivirga lumbricoides</name>
    <dbReference type="NCBI Taxonomy" id="1046115"/>
    <lineage>
        <taxon>Bacteria</taxon>
        <taxon>Pseudomonadati</taxon>
        <taxon>Bacteroidota</taxon>
        <taxon>Cytophagia</taxon>
        <taxon>Cytophagales</taxon>
        <taxon>Marivirgaceae</taxon>
        <taxon>Marivirga</taxon>
    </lineage>
</organism>
<dbReference type="SUPFAM" id="SSF49464">
    <property type="entry name" value="Carboxypeptidase regulatory domain-like"/>
    <property type="match status" value="1"/>
</dbReference>
<feature type="domain" description="TonB-dependent receptor plug" evidence="6">
    <location>
        <begin position="248"/>
        <end position="341"/>
    </location>
</feature>
<dbReference type="Pfam" id="PF07715">
    <property type="entry name" value="Plug"/>
    <property type="match status" value="1"/>
</dbReference>
<evidence type="ECO:0000259" key="5">
    <source>
        <dbReference type="Pfam" id="PF00593"/>
    </source>
</evidence>
<gene>
    <name evidence="7" type="ORF">GCM10011506_05710</name>
</gene>
<comment type="subcellular location">
    <subcellularLocation>
        <location evidence="1 4">Cell outer membrane</location>
    </subcellularLocation>
</comment>
<keyword evidence="8" id="KW-1185">Reference proteome</keyword>
<dbReference type="Pfam" id="PF13715">
    <property type="entry name" value="CarbopepD_reg_2"/>
    <property type="match status" value="1"/>
</dbReference>
<accession>A0ABQ1LDY8</accession>
<dbReference type="Gene3D" id="2.60.40.1120">
    <property type="entry name" value="Carboxypeptidase-like, regulatory domain"/>
    <property type="match status" value="1"/>
</dbReference>
<evidence type="ECO:0000313" key="7">
    <source>
        <dbReference type="EMBL" id="GGC23260.1"/>
    </source>
</evidence>
<dbReference type="InterPro" id="IPR008969">
    <property type="entry name" value="CarboxyPept-like_regulatory"/>
</dbReference>
<evidence type="ECO:0000256" key="2">
    <source>
        <dbReference type="ARBA" id="ARBA00023136"/>
    </source>
</evidence>
<comment type="caution">
    <text evidence="7">The sequence shown here is derived from an EMBL/GenBank/DDBJ whole genome shotgun (WGS) entry which is preliminary data.</text>
</comment>
<reference evidence="8" key="1">
    <citation type="journal article" date="2019" name="Int. J. Syst. Evol. Microbiol.">
        <title>The Global Catalogue of Microorganisms (GCM) 10K type strain sequencing project: providing services to taxonomists for standard genome sequencing and annotation.</title>
        <authorList>
            <consortium name="The Broad Institute Genomics Platform"/>
            <consortium name="The Broad Institute Genome Sequencing Center for Infectious Disease"/>
            <person name="Wu L."/>
            <person name="Ma J."/>
        </authorList>
    </citation>
    <scope>NUCLEOTIDE SEQUENCE [LARGE SCALE GENOMIC DNA]</scope>
    <source>
        <strain evidence="8">CGMCC 1.10832</strain>
    </source>
</reference>
<evidence type="ECO:0000313" key="8">
    <source>
        <dbReference type="Proteomes" id="UP000636010"/>
    </source>
</evidence>
<dbReference type="Gene3D" id="2.40.170.20">
    <property type="entry name" value="TonB-dependent receptor, beta-barrel domain"/>
    <property type="match status" value="1"/>
</dbReference>
<comment type="similarity">
    <text evidence="4">Belongs to the TonB-dependent receptor family.</text>
</comment>
<dbReference type="InterPro" id="IPR012910">
    <property type="entry name" value="Plug_dom"/>
</dbReference>
<evidence type="ECO:0008006" key="9">
    <source>
        <dbReference type="Google" id="ProtNLM"/>
    </source>
</evidence>